<dbReference type="GO" id="GO:0000287">
    <property type="term" value="F:magnesium ion binding"/>
    <property type="evidence" value="ECO:0007669"/>
    <property type="project" value="UniProtKB-UniRule"/>
</dbReference>
<dbReference type="InterPro" id="IPR013820">
    <property type="entry name" value="ATP_PRibTrfase_cat"/>
</dbReference>
<evidence type="ECO:0000256" key="11">
    <source>
        <dbReference type="ARBA" id="ARBA00022679"/>
    </source>
</evidence>
<keyword evidence="13 18" id="KW-0547">Nucleotide-binding</keyword>
<dbReference type="EMBL" id="LKAJ02000001">
    <property type="protein sequence ID" value="MCS5710404.1"/>
    <property type="molecule type" value="Genomic_DNA"/>
</dbReference>
<evidence type="ECO:0000256" key="15">
    <source>
        <dbReference type="ARBA" id="ARBA00022842"/>
    </source>
</evidence>
<comment type="function">
    <text evidence="17 18">Catalyzes the condensation of ATP and 5-phosphoribose 1-diphosphate to form N'-(5'-phosphoribosyl)-ATP (PR-ATP). Has a crucial role in the pathway because the rate of histidine biosynthesis seems to be controlled primarily by regulation of HisG enzymatic activity.</text>
</comment>
<evidence type="ECO:0000256" key="13">
    <source>
        <dbReference type="ARBA" id="ARBA00022741"/>
    </source>
</evidence>
<comment type="caution">
    <text evidence="21">The sequence shown here is derived from an EMBL/GenBank/DDBJ whole genome shotgun (WGS) entry which is preliminary data.</text>
</comment>
<dbReference type="Gene3D" id="3.30.70.120">
    <property type="match status" value="1"/>
</dbReference>
<evidence type="ECO:0000259" key="20">
    <source>
        <dbReference type="Pfam" id="PF08029"/>
    </source>
</evidence>
<evidence type="ECO:0000313" key="21">
    <source>
        <dbReference type="EMBL" id="KRG21904.1"/>
    </source>
</evidence>
<evidence type="ECO:0000313" key="22">
    <source>
        <dbReference type="EMBL" id="MCS5710404.1"/>
    </source>
</evidence>
<evidence type="ECO:0000256" key="3">
    <source>
        <dbReference type="ARBA" id="ARBA00004496"/>
    </source>
</evidence>
<evidence type="ECO:0000256" key="12">
    <source>
        <dbReference type="ARBA" id="ARBA00022723"/>
    </source>
</evidence>
<dbReference type="InterPro" id="IPR013115">
    <property type="entry name" value="HisG_C"/>
</dbReference>
<dbReference type="AlphaFoldDB" id="A0A0Q9YMI1"/>
<sequence length="293" mass="32246">MQSNVRLTLAIQKKGRLNNDSLELLKKCGLKLLSSKSSLFYSAENFPIDILLVRDDDIPTLIRDGVCDLGIVGENVIQEQVSDENEYESLKLLGFGRCRLSIALPKDTSFNDINQLQNARIATSYPNLLQRFLSLNNIKASLVSISGSVEISPKLGIADAICDLVSTGKTLEENNLQEVAVILQSQAALIKAKAALSTEKQAILEIFLRRITGVMQAQESKYILFHAPKNAIARIEQLLPGNETPTIMPLAGNDEKVAIHVVSREAVFWGTLEKLREAGATAILVLPVEKMMY</sequence>
<evidence type="ECO:0000256" key="14">
    <source>
        <dbReference type="ARBA" id="ARBA00022840"/>
    </source>
</evidence>
<keyword evidence="11 18" id="KW-0808">Transferase</keyword>
<feature type="domain" description="Histidine biosynthesis HisG C-terminal" evidence="20">
    <location>
        <begin position="217"/>
        <end position="290"/>
    </location>
</feature>
<comment type="cofactor">
    <cofactor evidence="2 18">
        <name>Mg(2+)</name>
        <dbReference type="ChEBI" id="CHEBI:18420"/>
    </cofactor>
</comment>
<evidence type="ECO:0000256" key="4">
    <source>
        <dbReference type="ARBA" id="ARBA00004667"/>
    </source>
</evidence>
<dbReference type="UniPathway" id="UPA00031">
    <property type="reaction ID" value="UER00006"/>
</dbReference>
<name>A0A0Q9YMI1_9GAMM</name>
<dbReference type="GO" id="GO:0003879">
    <property type="term" value="F:ATP phosphoribosyltransferase activity"/>
    <property type="evidence" value="ECO:0007669"/>
    <property type="project" value="UniProtKB-UniRule"/>
</dbReference>
<dbReference type="NCBIfam" id="TIGR03455">
    <property type="entry name" value="HisG_C-term"/>
    <property type="match status" value="1"/>
</dbReference>
<dbReference type="Pfam" id="PF01634">
    <property type="entry name" value="HisG"/>
    <property type="match status" value="1"/>
</dbReference>
<evidence type="ECO:0000256" key="6">
    <source>
        <dbReference type="ARBA" id="ARBA00011946"/>
    </source>
</evidence>
<evidence type="ECO:0000256" key="8">
    <source>
        <dbReference type="ARBA" id="ARBA00022490"/>
    </source>
</evidence>
<accession>A0A0Q9YMI1</accession>
<evidence type="ECO:0000256" key="1">
    <source>
        <dbReference type="ARBA" id="ARBA00000915"/>
    </source>
</evidence>
<dbReference type="SUPFAM" id="SSF53850">
    <property type="entry name" value="Periplasmic binding protein-like II"/>
    <property type="match status" value="1"/>
</dbReference>
<dbReference type="InterPro" id="IPR011322">
    <property type="entry name" value="N-reg_PII-like_a/b"/>
</dbReference>
<dbReference type="HAMAP" id="MF_00079">
    <property type="entry name" value="HisG_Long"/>
    <property type="match status" value="1"/>
</dbReference>
<dbReference type="SUPFAM" id="SSF54913">
    <property type="entry name" value="GlnB-like"/>
    <property type="match status" value="1"/>
</dbReference>
<keyword evidence="8 18" id="KW-0963">Cytoplasm</keyword>
<dbReference type="Proteomes" id="UP000051497">
    <property type="component" value="Unassembled WGS sequence"/>
</dbReference>
<evidence type="ECO:0000313" key="23">
    <source>
        <dbReference type="Proteomes" id="UP000051497"/>
    </source>
</evidence>
<dbReference type="RefSeq" id="WP_075065723.1">
    <property type="nucleotide sequence ID" value="NZ_LKAJ02000001.1"/>
</dbReference>
<proteinExistence type="inferred from homology"/>
<dbReference type="FunFam" id="3.30.70.120:FF:000002">
    <property type="entry name" value="ATP phosphoribosyltransferase"/>
    <property type="match status" value="1"/>
</dbReference>
<evidence type="ECO:0000256" key="2">
    <source>
        <dbReference type="ARBA" id="ARBA00001946"/>
    </source>
</evidence>
<evidence type="ECO:0000256" key="5">
    <source>
        <dbReference type="ARBA" id="ARBA00007955"/>
    </source>
</evidence>
<reference evidence="21" key="1">
    <citation type="submission" date="2015-09" db="EMBL/GenBank/DDBJ databases">
        <title>Draft Genome Sequences of Two Novel Amoeba-resistant Intranuclear Bacteria, Candidatus Berkiella cookevillensis and Candidatus Berkiella aquae.</title>
        <authorList>
            <person name="Mehari Y.T."/>
            <person name="Arivett B.A."/>
            <person name="Farone A.L."/>
            <person name="Gunderson J.H."/>
            <person name="Farone M.B."/>
        </authorList>
    </citation>
    <scope>NUCLEOTIDE SEQUENCE [LARGE SCALE GENOMIC DNA]</scope>
    <source>
        <strain evidence="21">HT99</strain>
    </source>
</reference>
<gene>
    <name evidence="18 21" type="primary">hisG</name>
    <name evidence="22" type="ORF">HT99x_003100</name>
    <name evidence="21" type="ORF">HT99x_01098</name>
</gene>
<dbReference type="InterPro" id="IPR018198">
    <property type="entry name" value="ATP_PRibTrfase_CS"/>
</dbReference>
<comment type="activity regulation">
    <text evidence="18">Feedback inhibited by histidine.</text>
</comment>
<protein>
    <recommendedName>
        <fullName evidence="7 18">ATP phosphoribosyltransferase</fullName>
        <shortName evidence="18">ATP-PRT</shortName>
        <shortName evidence="18">ATP-PRTase</shortName>
        <ecNumber evidence="6 18">2.4.2.17</ecNumber>
    </recommendedName>
</protein>
<dbReference type="EC" id="2.4.2.17" evidence="6 18"/>
<dbReference type="FunFam" id="3.40.190.10:FF:000008">
    <property type="entry name" value="ATP phosphoribosyltransferase"/>
    <property type="match status" value="1"/>
</dbReference>
<keyword evidence="16 18" id="KW-0368">Histidine biosynthesis</keyword>
<evidence type="ECO:0000259" key="19">
    <source>
        <dbReference type="Pfam" id="PF01634"/>
    </source>
</evidence>
<feature type="domain" description="ATP phosphoribosyltransferase catalytic" evidence="19">
    <location>
        <begin position="54"/>
        <end position="210"/>
    </location>
</feature>
<dbReference type="GO" id="GO:0000105">
    <property type="term" value="P:L-histidine biosynthetic process"/>
    <property type="evidence" value="ECO:0007669"/>
    <property type="project" value="UniProtKB-UniRule"/>
</dbReference>
<dbReference type="GO" id="GO:0005524">
    <property type="term" value="F:ATP binding"/>
    <property type="evidence" value="ECO:0007669"/>
    <property type="project" value="UniProtKB-KW"/>
</dbReference>
<evidence type="ECO:0000256" key="17">
    <source>
        <dbReference type="ARBA" id="ARBA00024861"/>
    </source>
</evidence>
<evidence type="ECO:0000256" key="9">
    <source>
        <dbReference type="ARBA" id="ARBA00022605"/>
    </source>
</evidence>
<dbReference type="PANTHER" id="PTHR21403">
    <property type="entry name" value="ATP PHOSPHORIBOSYLTRANSFERASE ATP-PRTASE"/>
    <property type="match status" value="1"/>
</dbReference>
<reference evidence="22" key="2">
    <citation type="journal article" date="2016" name="Genome Announc.">
        <title>Draft Genome Sequences of Two Novel Amoeba-Resistant Intranuclear Bacteria, 'Candidatus Berkiella cookevillensis' and 'Candidatus Berkiella aquae'.</title>
        <authorList>
            <person name="Mehari Y.T."/>
            <person name="Arivett B.A."/>
            <person name="Farone A.L."/>
            <person name="Gunderson J.H."/>
            <person name="Farone M.B."/>
        </authorList>
    </citation>
    <scope>NUCLEOTIDE SEQUENCE</scope>
    <source>
        <strain evidence="22">HT99</strain>
    </source>
</reference>
<dbReference type="OrthoDB" id="9801867at2"/>
<dbReference type="Gene3D" id="3.40.190.10">
    <property type="entry name" value="Periplasmic binding protein-like II"/>
    <property type="match status" value="2"/>
</dbReference>
<keyword evidence="12 18" id="KW-0479">Metal-binding</keyword>
<dbReference type="InterPro" id="IPR020621">
    <property type="entry name" value="ATP-PRT_HisG_long"/>
</dbReference>
<keyword evidence="10 18" id="KW-0328">Glycosyltransferase</keyword>
<comment type="similarity">
    <text evidence="5 18">Belongs to the ATP phosphoribosyltransferase family. Long subfamily.</text>
</comment>
<comment type="pathway">
    <text evidence="4 18">Amino-acid biosynthesis; L-histidine biosynthesis; L-histidine from 5-phospho-alpha-D-ribose 1-diphosphate: step 1/9.</text>
</comment>
<dbReference type="PATRIC" id="fig|1590043.3.peg.1110"/>
<comment type="catalytic activity">
    <reaction evidence="1 18">
        <text>1-(5-phospho-beta-D-ribosyl)-ATP + diphosphate = 5-phospho-alpha-D-ribose 1-diphosphate + ATP</text>
        <dbReference type="Rhea" id="RHEA:18473"/>
        <dbReference type="ChEBI" id="CHEBI:30616"/>
        <dbReference type="ChEBI" id="CHEBI:33019"/>
        <dbReference type="ChEBI" id="CHEBI:58017"/>
        <dbReference type="ChEBI" id="CHEBI:73183"/>
        <dbReference type="EC" id="2.4.2.17"/>
    </reaction>
</comment>
<dbReference type="PANTHER" id="PTHR21403:SF8">
    <property type="entry name" value="ATP PHOSPHORIBOSYLTRANSFERASE"/>
    <property type="match status" value="1"/>
</dbReference>
<dbReference type="GO" id="GO:0005737">
    <property type="term" value="C:cytoplasm"/>
    <property type="evidence" value="ECO:0007669"/>
    <property type="project" value="UniProtKB-SubCell"/>
</dbReference>
<evidence type="ECO:0000256" key="18">
    <source>
        <dbReference type="HAMAP-Rule" id="MF_00079"/>
    </source>
</evidence>
<dbReference type="STRING" id="295108.HT99x_01098"/>
<dbReference type="InterPro" id="IPR015867">
    <property type="entry name" value="N-reg_PII/ATP_PRibTrfase_C"/>
</dbReference>
<evidence type="ECO:0000256" key="7">
    <source>
        <dbReference type="ARBA" id="ARBA00020998"/>
    </source>
</evidence>
<dbReference type="InterPro" id="IPR001348">
    <property type="entry name" value="ATP_PRibTrfase_HisG"/>
</dbReference>
<dbReference type="Pfam" id="PF08029">
    <property type="entry name" value="HisG_C"/>
    <property type="match status" value="1"/>
</dbReference>
<dbReference type="NCBIfam" id="TIGR00070">
    <property type="entry name" value="hisG"/>
    <property type="match status" value="1"/>
</dbReference>
<keyword evidence="23" id="KW-1185">Reference proteome</keyword>
<keyword evidence="15 18" id="KW-0460">Magnesium</keyword>
<evidence type="ECO:0000256" key="10">
    <source>
        <dbReference type="ARBA" id="ARBA00022676"/>
    </source>
</evidence>
<keyword evidence="14 18" id="KW-0067">ATP-binding</keyword>
<comment type="subcellular location">
    <subcellularLocation>
        <location evidence="3 18">Cytoplasm</location>
    </subcellularLocation>
</comment>
<organism evidence="21">
    <name type="scientific">Candidatus Berkiella aquae</name>
    <dbReference type="NCBI Taxonomy" id="295108"/>
    <lineage>
        <taxon>Bacteria</taxon>
        <taxon>Pseudomonadati</taxon>
        <taxon>Pseudomonadota</taxon>
        <taxon>Gammaproteobacteria</taxon>
        <taxon>Candidatus Berkiellales</taxon>
        <taxon>Candidatus Berkiellaceae</taxon>
        <taxon>Candidatus Berkiella</taxon>
    </lineage>
</organism>
<evidence type="ECO:0000256" key="16">
    <source>
        <dbReference type="ARBA" id="ARBA00023102"/>
    </source>
</evidence>
<keyword evidence="9 18" id="KW-0028">Amino-acid biosynthesis</keyword>
<dbReference type="EMBL" id="LKAJ01000003">
    <property type="protein sequence ID" value="KRG21904.1"/>
    <property type="molecule type" value="Genomic_DNA"/>
</dbReference>
<dbReference type="PROSITE" id="PS01316">
    <property type="entry name" value="ATP_P_PHORIBOSYLTR"/>
    <property type="match status" value="1"/>
</dbReference>
<reference evidence="22" key="3">
    <citation type="submission" date="2021-06" db="EMBL/GenBank/DDBJ databases">
        <title>Genomic Description and Analysis of Intracellular Bacteria, Candidatus Berkiella cookevillensis and Candidatus Berkiella aquae.</title>
        <authorList>
            <person name="Kidane D.T."/>
            <person name="Mehari Y.T."/>
            <person name="Rice F.C."/>
            <person name="Arivett B.A."/>
            <person name="Farone A.L."/>
            <person name="Berk S.G."/>
            <person name="Farone M.B."/>
        </authorList>
    </citation>
    <scope>NUCLEOTIDE SEQUENCE</scope>
    <source>
        <strain evidence="22">HT99</strain>
    </source>
</reference>